<dbReference type="PANTHER" id="PTHR46501:SF10">
    <property type="entry name" value="CENTROSOMIN"/>
    <property type="match status" value="1"/>
</dbReference>
<feature type="coiled-coil region" evidence="7">
    <location>
        <begin position="793"/>
        <end position="969"/>
    </location>
</feature>
<feature type="coiled-coil region" evidence="7">
    <location>
        <begin position="2358"/>
        <end position="2385"/>
    </location>
</feature>
<dbReference type="InterPro" id="IPR056273">
    <property type="entry name" value="CDK5RAP2_MYOME_CC"/>
</dbReference>
<dbReference type="GO" id="GO:0090063">
    <property type="term" value="P:positive regulation of microtubule nucleation"/>
    <property type="evidence" value="ECO:0007669"/>
    <property type="project" value="TreeGrafter"/>
</dbReference>
<evidence type="ECO:0000256" key="5">
    <source>
        <dbReference type="ARBA" id="ARBA00023034"/>
    </source>
</evidence>
<feature type="region of interest" description="Disordered" evidence="8">
    <location>
        <begin position="2018"/>
        <end position="2057"/>
    </location>
</feature>
<gene>
    <name evidence="11" type="ORF">SPHA_63411</name>
</gene>
<dbReference type="OrthoDB" id="10255000at2759"/>
<evidence type="ECO:0000259" key="9">
    <source>
        <dbReference type="Pfam" id="PF07989"/>
    </source>
</evidence>
<feature type="compositionally biased region" description="Polar residues" evidence="8">
    <location>
        <begin position="1730"/>
        <end position="1740"/>
    </location>
</feature>
<evidence type="ECO:0000313" key="12">
    <source>
        <dbReference type="Proteomes" id="UP000597762"/>
    </source>
</evidence>
<feature type="region of interest" description="Disordered" evidence="8">
    <location>
        <begin position="1224"/>
        <end position="1246"/>
    </location>
</feature>
<dbReference type="InterPro" id="IPR012943">
    <property type="entry name" value="Cnn_1N"/>
</dbReference>
<dbReference type="Pfam" id="PF07989">
    <property type="entry name" value="Cnn_1N"/>
    <property type="match status" value="1"/>
</dbReference>
<keyword evidence="6" id="KW-0206">Cytoskeleton</keyword>
<feature type="domain" description="Centrosomin N-terminal motif 1" evidence="9">
    <location>
        <begin position="46"/>
        <end position="112"/>
    </location>
</feature>
<evidence type="ECO:0000256" key="4">
    <source>
        <dbReference type="ARBA" id="ARBA00022553"/>
    </source>
</evidence>
<feature type="coiled-coil region" evidence="7">
    <location>
        <begin position="142"/>
        <end position="586"/>
    </location>
</feature>
<comment type="caution">
    <text evidence="11">The sequence shown here is derived from an EMBL/GenBank/DDBJ whole genome shotgun (WGS) entry which is preliminary data.</text>
</comment>
<keyword evidence="4" id="KW-0597">Phosphoprotein</keyword>
<dbReference type="PANTHER" id="PTHR46501">
    <property type="entry name" value="MYOMEGALIN"/>
    <property type="match status" value="1"/>
</dbReference>
<feature type="coiled-coil region" evidence="7">
    <location>
        <begin position="1322"/>
        <end position="1356"/>
    </location>
</feature>
<keyword evidence="12" id="KW-1185">Reference proteome</keyword>
<evidence type="ECO:0000256" key="1">
    <source>
        <dbReference type="ARBA" id="ARBA00004245"/>
    </source>
</evidence>
<keyword evidence="3" id="KW-0963">Cytoplasm</keyword>
<sequence>MDDSGNLLDKMREGESTGQEENPEVASLTVNPPTISERLTPMRANTMKECEQLIEELRKENFSLKLRIYFLEDRCRQKFGGGDIFNMNIELNVQVESLRNDVCEKQELLKKAYLALDSLSKSHQEDLKRSMEKKETEWTKDKENILRQLQDTEKNLAETKQKLEDADTVVARLQAELHDQAEQLRQAVAEQQKNLDEGVHKDSELEDLKKMIDQLGSELESKQRLEENYVEKIGKLEKSLGRKEKDIEGIMDDQQESINKMKSEIEQLNTSVTEKDDTLLALEERLKKVQSELETEKTNSLKKNKLIKGLTQNLHDKMNEVQELQKQILKDKDDLNKTRQELYEVSLQKHKDIEKQHGAMLSKDELIEKLQRRIREKEQNNQNLVDSIEKKEQELNSFRDMLNKTRDALKQSEDAVQQLQDQLQREKKEAKENLAHQTNQYQLMIQDLQHQLHGKDLLIQQLTDNLKEKDKQLHEYLQMMRNNKEKDKDELIQSLEEKLKNKEECLKNTLCDQIRVQEDLNAECQQLRLALREREGNLEKANEMLLSAQETINMIEKQSKMKEMNVNKLSTALKAAQNLHKEQSENHSRIMAEKDDLIQHLQNVITVKNKALEETLRLHMSDSENKVMELERKLLAKDQQLQDLMEEKKKSALGNERSSHDLIDKLKMKDSDIKNLIEKQNLEMADKIRDLQKLRLDISRKDYEIQTLETNSAIIEKMQDSELKKLRSALEDKDKTIKTLVDSCQQKESLIRQLQESNSQEAAKQHTMTIELQCVQDELRKYHENEGDIFHSENHMVIKFKNLEEQLKKAKEELFTAWKFEREARQDAEKMQGRMMELERENQALLELRKEYVHMRDRASEASSPCRSSVRESDQKMWELMQQQLEEMKALRDALSTEQNIWASLCKTVYGELGHPVKSLEAELLAMEGLRQQLEQGIDQNNKLRSNMFKQLKAELDSLNRSSQSLDQSGVGISMLPQSTGHGTSPIETMGSGSNEIANLHSKSFKAESHSKPSLNSKVNLDLHGQRFGEVVERSTACSTPTTSHSLQLFLQDEQSCMQAVSVATSSSQQQQQQHRNSAAVEVTSLVCKDPSFQMHSDLQQLLESKTKENLLLRSKLGLLDHIGEIDPKFVPDVNQLKKEVGELKTELNKASNTISILKQQIAMNMQNEVTETQCKPELIVHMAKEIRRLREERKSCQCVSSVGNGEPVQNIPDKENFGYHHRRTKSRKEQSLSLSKNQTVQSIDDTTDSDQRVRYLSDKIKSLDMLVSQQSQEIDWYKTALENSGLSFKKSPFSKNCASHIYGGQKFTFDSEPEPDFQCQKSSCTENVHRLKSQVAELKDQLQRDLEIINSLQSELAVHKSEQQQQRLSSVLSKDHNSGRLADFSAGLSPMFKSQFSSSKVTPKSKSPHNLSNTFGSLSSKFYLKGNLLENSGLNGNISEVVMLLKHLTTSFNVCKQLSTYVVEIESSVENCVKDLREKLLLKKKINNLHAAVQHLQSLLQGPYGNEKQINTNNNNSLTDPTPSSEWIDQLFMELQPSGDISQHSVTNMDQKTLDTLSEDALQSMRKMTAAATEVSLHCPDGSRPDKCASKLVISGSVSTTPTNRDRRKQSASQSSFSPRSPLRGLHNQQSANTLEIPRGTESCSEASIPNNFSLPEVIELDITGRLSLSELYLNQQQPKESQDIPRSPANIAKGNDQHPMDSYLSHSLDQQLSNSVLDPTRQNISLSKQHQSWLTNTESANHSKSLPSSPSNTISSKDAIRSHLLVSQDLSNTLRQEISVYDFLETSTANSLNLSANQSLNNSQLESFKKYLLELRAQRIKLEGTVDRNERLQEKLIEILNHDKIKGSPSSIAKDIARLEEQKHQLTYLQKLLSDQQNQLDERQTQVEQMKGTIDEKDAQICEKDKLICENKAQISQLNNQLEIAQTQIKTLEQEILDLKEQLSENKDLNSTLKLELSMYEQLDIKSKAQPKSKKFDIREFLIELKNLRKSMERCISTNNILRRKLEEILLPHSVSFQGDSSSNNASRSQHNLSNTSHTNNSTTIGESNKPRSNLLSHAETSALTKELERLEAEDDDQQVDSAHGSGDSELASSYGNNTSELLKQTIDIIETSSSSLNQQPTSLSRNLFGSPKAGNEDEMADLHPLQTDSDGTAGKNNNNNNNSKGPSSSSENSNKNSIKSTSINSETHGENSDMAWASSVDFINGGLHNDKIGGLNSASTWPGSSVLSKDHITYWSFDPPGNPVNSPVRISSDLRSLFAIGKLDDYELLRKENNEMSYVVRNLQARLRERIKVHKSLTPTDNKEYSTLRDLSLLVENLNVCLGEESRLISNFWLSQLPLRNRKGQLYDSLKFRKNGEVIAELDEIQRKCDIANEKVKIVEDQLNTTNLVKENNNNNNDDAVVVRQLKRAEKAFQLTLGTFEPSELNGFNQDPVEPPVRNEPLAESLTLPMMTPPKTRLSTVKDEV</sequence>
<feature type="compositionally biased region" description="Low complexity" evidence="8">
    <location>
        <begin position="1741"/>
        <end position="1756"/>
    </location>
</feature>
<feature type="region of interest" description="Disordered" evidence="8">
    <location>
        <begin position="2116"/>
        <end position="2194"/>
    </location>
</feature>
<dbReference type="GO" id="GO:0007098">
    <property type="term" value="P:centrosome cycle"/>
    <property type="evidence" value="ECO:0007669"/>
    <property type="project" value="TreeGrafter"/>
</dbReference>
<organism evidence="11 12">
    <name type="scientific">Acanthosepion pharaonis</name>
    <name type="common">Pharaoh cuttlefish</name>
    <name type="synonym">Sepia pharaonis</name>
    <dbReference type="NCBI Taxonomy" id="158019"/>
    <lineage>
        <taxon>Eukaryota</taxon>
        <taxon>Metazoa</taxon>
        <taxon>Spiralia</taxon>
        <taxon>Lophotrochozoa</taxon>
        <taxon>Mollusca</taxon>
        <taxon>Cephalopoda</taxon>
        <taxon>Coleoidea</taxon>
        <taxon>Decapodiformes</taxon>
        <taxon>Sepiida</taxon>
        <taxon>Sepiina</taxon>
        <taxon>Sepiidae</taxon>
        <taxon>Acanthosepion</taxon>
    </lineage>
</organism>
<feature type="compositionally biased region" description="Low complexity" evidence="8">
    <location>
        <begin position="1612"/>
        <end position="1625"/>
    </location>
</feature>
<feature type="compositionally biased region" description="Polar residues" evidence="8">
    <location>
        <begin position="2047"/>
        <end position="2057"/>
    </location>
</feature>
<feature type="compositionally biased region" description="Polar residues" evidence="8">
    <location>
        <begin position="2116"/>
        <end position="2130"/>
    </location>
</feature>
<evidence type="ECO:0000256" key="3">
    <source>
        <dbReference type="ARBA" id="ARBA00022490"/>
    </source>
</evidence>
<feature type="compositionally biased region" description="Polar residues" evidence="8">
    <location>
        <begin position="1232"/>
        <end position="1245"/>
    </location>
</feature>
<dbReference type="GO" id="GO:0005794">
    <property type="term" value="C:Golgi apparatus"/>
    <property type="evidence" value="ECO:0007669"/>
    <property type="project" value="UniProtKB-SubCell"/>
</dbReference>
<feature type="compositionally biased region" description="Polar residues" evidence="8">
    <location>
        <begin position="2018"/>
        <end position="2030"/>
    </location>
</feature>
<feature type="coiled-coil region" evidence="7">
    <location>
        <begin position="677"/>
        <end position="711"/>
    </location>
</feature>
<evidence type="ECO:0000256" key="6">
    <source>
        <dbReference type="ARBA" id="ARBA00023212"/>
    </source>
</evidence>
<feature type="region of interest" description="Disordered" evidence="8">
    <location>
        <begin position="1730"/>
        <end position="1756"/>
    </location>
</feature>
<reference evidence="11" key="1">
    <citation type="submission" date="2021-01" db="EMBL/GenBank/DDBJ databases">
        <authorList>
            <person name="Li R."/>
            <person name="Bekaert M."/>
        </authorList>
    </citation>
    <scope>NUCLEOTIDE SEQUENCE</scope>
    <source>
        <strain evidence="11">Farmed</strain>
    </source>
</reference>
<evidence type="ECO:0000256" key="2">
    <source>
        <dbReference type="ARBA" id="ARBA00004555"/>
    </source>
</evidence>
<keyword evidence="5" id="KW-0333">Golgi apparatus</keyword>
<evidence type="ECO:0000313" key="11">
    <source>
        <dbReference type="EMBL" id="CAE1312177.1"/>
    </source>
</evidence>
<dbReference type="Pfam" id="PF23246">
    <property type="entry name" value="CC_CDK5RAP2"/>
    <property type="match status" value="1"/>
</dbReference>
<evidence type="ECO:0000256" key="8">
    <source>
        <dbReference type="SAM" id="MobiDB-lite"/>
    </source>
</evidence>
<feature type="coiled-coil region" evidence="7">
    <location>
        <begin position="613"/>
        <end position="647"/>
    </location>
</feature>
<comment type="subcellular location">
    <subcellularLocation>
        <location evidence="1">Cytoplasm</location>
        <location evidence="1">Cytoskeleton</location>
    </subcellularLocation>
    <subcellularLocation>
        <location evidence="2">Golgi apparatus</location>
    </subcellularLocation>
</comment>
<evidence type="ECO:0000259" key="10">
    <source>
        <dbReference type="Pfam" id="PF23246"/>
    </source>
</evidence>
<feature type="compositionally biased region" description="Low complexity" evidence="8">
    <location>
        <begin position="2031"/>
        <end position="2046"/>
    </location>
</feature>
<dbReference type="GO" id="GO:0005813">
    <property type="term" value="C:centrosome"/>
    <property type="evidence" value="ECO:0007669"/>
    <property type="project" value="TreeGrafter"/>
</dbReference>
<feature type="domain" description="CDK5 regulatory subunit-associated protein 2/Myomegalin coiled coil" evidence="10">
    <location>
        <begin position="839"/>
        <end position="950"/>
    </location>
</feature>
<feature type="coiled-coil region" evidence="7">
    <location>
        <begin position="1134"/>
        <end position="1161"/>
    </location>
</feature>
<accession>A0A812E0T9</accession>
<feature type="coiled-coil region" evidence="7">
    <location>
        <begin position="1861"/>
        <end position="1951"/>
    </location>
</feature>
<evidence type="ECO:0000256" key="7">
    <source>
        <dbReference type="SAM" id="Coils"/>
    </source>
</evidence>
<dbReference type="GO" id="GO:1903358">
    <property type="term" value="P:regulation of Golgi organization"/>
    <property type="evidence" value="ECO:0007669"/>
    <property type="project" value="TreeGrafter"/>
</dbReference>
<feature type="region of interest" description="Disordered" evidence="8">
    <location>
        <begin position="1"/>
        <end position="26"/>
    </location>
</feature>
<keyword evidence="7" id="KW-0175">Coiled coil</keyword>
<name>A0A812E0T9_ACAPH</name>
<dbReference type="GO" id="GO:0060090">
    <property type="term" value="F:molecular adaptor activity"/>
    <property type="evidence" value="ECO:0007669"/>
    <property type="project" value="TreeGrafter"/>
</dbReference>
<feature type="region of interest" description="Disordered" evidence="8">
    <location>
        <begin position="1596"/>
        <end position="1630"/>
    </location>
</feature>
<feature type="compositionally biased region" description="Low complexity" evidence="8">
    <location>
        <begin position="2157"/>
        <end position="2189"/>
    </location>
</feature>
<proteinExistence type="predicted"/>
<feature type="region of interest" description="Disordered" evidence="8">
    <location>
        <begin position="2075"/>
        <end position="2097"/>
    </location>
</feature>
<protein>
    <submittedName>
        <fullName evidence="11">CDK5RAP2</fullName>
    </submittedName>
</protein>
<feature type="region of interest" description="Disordered" evidence="8">
    <location>
        <begin position="1677"/>
        <end position="1705"/>
    </location>
</feature>
<dbReference type="InterPro" id="IPR052593">
    <property type="entry name" value="MT-associated_AKAP9-binding"/>
</dbReference>
<dbReference type="Proteomes" id="UP000597762">
    <property type="component" value="Unassembled WGS sequence"/>
</dbReference>
<dbReference type="EMBL" id="CAHIKZ030004545">
    <property type="protein sequence ID" value="CAE1312177.1"/>
    <property type="molecule type" value="Genomic_DNA"/>
</dbReference>